<dbReference type="Gene3D" id="3.40.50.10320">
    <property type="entry name" value="LmbE-like"/>
    <property type="match status" value="1"/>
</dbReference>
<dbReference type="Proteomes" id="UP001243212">
    <property type="component" value="Unassembled WGS sequence"/>
</dbReference>
<evidence type="ECO:0000313" key="4">
    <source>
        <dbReference type="Proteomes" id="UP001243212"/>
    </source>
</evidence>
<dbReference type="EMBL" id="JAUSQX010000001">
    <property type="protein sequence ID" value="MDP9806302.1"/>
    <property type="molecule type" value="Genomic_DNA"/>
</dbReference>
<gene>
    <name evidence="3" type="ORF">J2S70_000884</name>
</gene>
<dbReference type="PANTHER" id="PTHR12993">
    <property type="entry name" value="N-ACETYLGLUCOSAMINYL-PHOSPHATIDYLINOSITOL DE-N-ACETYLASE-RELATED"/>
    <property type="match status" value="1"/>
</dbReference>
<organism evidence="3 4">
    <name type="scientific">Trueperella bonasi</name>
    <dbReference type="NCBI Taxonomy" id="312286"/>
    <lineage>
        <taxon>Bacteria</taxon>
        <taxon>Bacillati</taxon>
        <taxon>Actinomycetota</taxon>
        <taxon>Actinomycetes</taxon>
        <taxon>Actinomycetales</taxon>
        <taxon>Actinomycetaceae</taxon>
        <taxon>Trueperella</taxon>
    </lineage>
</organism>
<keyword evidence="1" id="KW-0862">Zinc</keyword>
<keyword evidence="4" id="KW-1185">Reference proteome</keyword>
<feature type="transmembrane region" description="Helical" evidence="2">
    <location>
        <begin position="65"/>
        <end position="87"/>
    </location>
</feature>
<keyword evidence="2" id="KW-1133">Transmembrane helix</keyword>
<name>A0ABT9NFZ6_9ACTO</name>
<sequence length="304" mass="33078">MNALHALHWIFAAIIAVTAIVSVAGEEQLRRRVVNYRPPQIFAVISAILLVPANVWATIRDVSQLWQAVIIVASLAGILGAFVMYQLHKIHGNKTAKPRRVLAIGAHPDDLELAVGGTLARLADSGHEIHTMIMTAGAVGGDPEIRAQEAINGSKFLGASRCDVYDFTDTKLETDMNGMIAAIEKKINQFNPDIIFTHSANDQHQDHAAVHLATLRAGRRHRAILCFESPSVTTQFTPKVFVDIDDYVGVKSSAVAIHENQAGKPYMTEDRVSGMAHFRGDQAKMSRAEGFEPVRFDALGGALS</sequence>
<evidence type="ECO:0000256" key="1">
    <source>
        <dbReference type="ARBA" id="ARBA00022833"/>
    </source>
</evidence>
<reference evidence="3 4" key="1">
    <citation type="submission" date="2023-07" db="EMBL/GenBank/DDBJ databases">
        <title>Sequencing the genomes of 1000 actinobacteria strains.</title>
        <authorList>
            <person name="Klenk H.-P."/>
        </authorList>
    </citation>
    <scope>NUCLEOTIDE SEQUENCE [LARGE SCALE GENOMIC DNA]</scope>
    <source>
        <strain evidence="3 4">DSM 17163</strain>
    </source>
</reference>
<proteinExistence type="predicted"/>
<comment type="caution">
    <text evidence="3">The sequence shown here is derived from an EMBL/GenBank/DDBJ whole genome shotgun (WGS) entry which is preliminary data.</text>
</comment>
<keyword evidence="2" id="KW-0812">Transmembrane</keyword>
<evidence type="ECO:0000256" key="2">
    <source>
        <dbReference type="SAM" id="Phobius"/>
    </source>
</evidence>
<feature type="transmembrane region" description="Helical" evidence="2">
    <location>
        <begin position="41"/>
        <end position="59"/>
    </location>
</feature>
<feature type="transmembrane region" description="Helical" evidence="2">
    <location>
        <begin position="6"/>
        <end position="25"/>
    </location>
</feature>
<evidence type="ECO:0000313" key="3">
    <source>
        <dbReference type="EMBL" id="MDP9806302.1"/>
    </source>
</evidence>
<accession>A0ABT9NFZ6</accession>
<keyword evidence="2" id="KW-0472">Membrane</keyword>
<dbReference type="PANTHER" id="PTHR12993:SF11">
    <property type="entry name" value="N-ACETYLGLUCOSAMINYL-PHOSPHATIDYLINOSITOL DE-N-ACETYLASE"/>
    <property type="match status" value="1"/>
</dbReference>
<dbReference type="InterPro" id="IPR003737">
    <property type="entry name" value="GlcNAc_PI_deacetylase-related"/>
</dbReference>
<dbReference type="SUPFAM" id="SSF102588">
    <property type="entry name" value="LmbE-like"/>
    <property type="match status" value="1"/>
</dbReference>
<protein>
    <submittedName>
        <fullName evidence="3">LmbE family N-acetylglucosaminyl deacetylase</fullName>
    </submittedName>
</protein>
<dbReference type="RefSeq" id="WP_307682534.1">
    <property type="nucleotide sequence ID" value="NZ_JAUSQX010000001.1"/>
</dbReference>
<dbReference type="Pfam" id="PF02585">
    <property type="entry name" value="PIG-L"/>
    <property type="match status" value="1"/>
</dbReference>
<dbReference type="InterPro" id="IPR024078">
    <property type="entry name" value="LmbE-like_dom_sf"/>
</dbReference>